<keyword evidence="3" id="KW-1185">Reference proteome</keyword>
<organism evidence="2 3">
    <name type="scientific">Fomitopsis schrenkii</name>
    <name type="common">Brown rot fungus</name>
    <dbReference type="NCBI Taxonomy" id="2126942"/>
    <lineage>
        <taxon>Eukaryota</taxon>
        <taxon>Fungi</taxon>
        <taxon>Dikarya</taxon>
        <taxon>Basidiomycota</taxon>
        <taxon>Agaricomycotina</taxon>
        <taxon>Agaricomycetes</taxon>
        <taxon>Polyporales</taxon>
        <taxon>Fomitopsis</taxon>
    </lineage>
</organism>
<name>S8F8D5_FOMSC</name>
<gene>
    <name evidence="2" type="ORF">FOMPIDRAFT_1024843</name>
</gene>
<evidence type="ECO:0000256" key="1">
    <source>
        <dbReference type="SAM" id="MobiDB-lite"/>
    </source>
</evidence>
<reference evidence="2 3" key="1">
    <citation type="journal article" date="2012" name="Science">
        <title>The Paleozoic origin of enzymatic lignin decomposition reconstructed from 31 fungal genomes.</title>
        <authorList>
            <person name="Floudas D."/>
            <person name="Binder M."/>
            <person name="Riley R."/>
            <person name="Barry K."/>
            <person name="Blanchette R.A."/>
            <person name="Henrissat B."/>
            <person name="Martinez A.T."/>
            <person name="Otillar R."/>
            <person name="Spatafora J.W."/>
            <person name="Yadav J.S."/>
            <person name="Aerts A."/>
            <person name="Benoit I."/>
            <person name="Boyd A."/>
            <person name="Carlson A."/>
            <person name="Copeland A."/>
            <person name="Coutinho P.M."/>
            <person name="de Vries R.P."/>
            <person name="Ferreira P."/>
            <person name="Findley K."/>
            <person name="Foster B."/>
            <person name="Gaskell J."/>
            <person name="Glotzer D."/>
            <person name="Gorecki P."/>
            <person name="Heitman J."/>
            <person name="Hesse C."/>
            <person name="Hori C."/>
            <person name="Igarashi K."/>
            <person name="Jurgens J.A."/>
            <person name="Kallen N."/>
            <person name="Kersten P."/>
            <person name="Kohler A."/>
            <person name="Kuees U."/>
            <person name="Kumar T.K.A."/>
            <person name="Kuo A."/>
            <person name="LaButti K."/>
            <person name="Larrondo L.F."/>
            <person name="Lindquist E."/>
            <person name="Ling A."/>
            <person name="Lombard V."/>
            <person name="Lucas S."/>
            <person name="Lundell T."/>
            <person name="Martin R."/>
            <person name="McLaughlin D.J."/>
            <person name="Morgenstern I."/>
            <person name="Morin E."/>
            <person name="Murat C."/>
            <person name="Nagy L.G."/>
            <person name="Nolan M."/>
            <person name="Ohm R.A."/>
            <person name="Patyshakuliyeva A."/>
            <person name="Rokas A."/>
            <person name="Ruiz-Duenas F.J."/>
            <person name="Sabat G."/>
            <person name="Salamov A."/>
            <person name="Samejima M."/>
            <person name="Schmutz J."/>
            <person name="Slot J.C."/>
            <person name="St John F."/>
            <person name="Stenlid J."/>
            <person name="Sun H."/>
            <person name="Sun S."/>
            <person name="Syed K."/>
            <person name="Tsang A."/>
            <person name="Wiebenga A."/>
            <person name="Young D."/>
            <person name="Pisabarro A."/>
            <person name="Eastwood D.C."/>
            <person name="Martin F."/>
            <person name="Cullen D."/>
            <person name="Grigoriev I.V."/>
            <person name="Hibbett D.S."/>
        </authorList>
    </citation>
    <scope>NUCLEOTIDE SEQUENCE</scope>
    <source>
        <strain evidence="3">FP-58527</strain>
    </source>
</reference>
<sequence length="104" mass="11374">MPVFVLHCHGQFIDQGQCADPTSHRRLLLSLGTGDPAAHGLHPPFVRSYTQHAPGASIRRNNWERTVEAEGHTLVEHLSHLSGRPLDSGPVSPLHVQHAELSPT</sequence>
<feature type="region of interest" description="Disordered" evidence="1">
    <location>
        <begin position="79"/>
        <end position="104"/>
    </location>
</feature>
<dbReference type="AlphaFoldDB" id="S8F8D5"/>
<dbReference type="HOGENOM" id="CLU_2250215_0_0_1"/>
<protein>
    <submittedName>
        <fullName evidence="2">Uncharacterized protein</fullName>
    </submittedName>
</protein>
<accession>S8F8D5</accession>
<dbReference type="EMBL" id="KE504171">
    <property type="protein sequence ID" value="EPS97920.1"/>
    <property type="molecule type" value="Genomic_DNA"/>
</dbReference>
<evidence type="ECO:0000313" key="2">
    <source>
        <dbReference type="EMBL" id="EPS97920.1"/>
    </source>
</evidence>
<dbReference type="InParanoid" id="S8F8D5"/>
<dbReference type="Proteomes" id="UP000015241">
    <property type="component" value="Unassembled WGS sequence"/>
</dbReference>
<evidence type="ECO:0000313" key="3">
    <source>
        <dbReference type="Proteomes" id="UP000015241"/>
    </source>
</evidence>
<proteinExistence type="predicted"/>